<name>A0ABW4LVZ7_9BACI</name>
<dbReference type="RefSeq" id="WP_377929798.1">
    <property type="nucleotide sequence ID" value="NZ_JBHUEM010000045.1"/>
</dbReference>
<organism evidence="2 3">
    <name type="scientific">Bacillus salitolerans</name>
    <dbReference type="NCBI Taxonomy" id="1437434"/>
    <lineage>
        <taxon>Bacteria</taxon>
        <taxon>Bacillati</taxon>
        <taxon>Bacillota</taxon>
        <taxon>Bacilli</taxon>
        <taxon>Bacillales</taxon>
        <taxon>Bacillaceae</taxon>
        <taxon>Bacillus</taxon>
    </lineage>
</organism>
<dbReference type="EMBL" id="JBHUEM010000045">
    <property type="protein sequence ID" value="MFD1738597.1"/>
    <property type="molecule type" value="Genomic_DNA"/>
</dbReference>
<proteinExistence type="predicted"/>
<evidence type="ECO:0008006" key="4">
    <source>
        <dbReference type="Google" id="ProtNLM"/>
    </source>
</evidence>
<evidence type="ECO:0000313" key="2">
    <source>
        <dbReference type="EMBL" id="MFD1738597.1"/>
    </source>
</evidence>
<sequence length="417" mass="46148">MKKSEWSDKQLEELLQNLPRVKDRQEQQELYNKIASRLDKEPARFSRKPSWILPSLATAAAVTLLLVLGSTFLNSPFGGVQDMATENSTSESIEDVGITGAKDKSESRIMDNADSFDEGSKSDSNNMIMMTAPVANTNVVTDFSDRTLITIGIPDTNAQNVIPVSILAPLERGNSLEQLQQLLHNIREEDIGLSEAIIKGITFSEVELEDGNKKVVVTIPIENNLGIGTGSLTENVFLQSIQETFRWLGYTEAELVTEKGTKVFFSHYGEVDTIPIHSITNKGYHLYQFDALQPMFLVPSPDPRESLEQALQDMKSEIPDYGLQPSIPADIIISNVAIEGTNATIFFEEGTTVLNGEPYISMMHAIMLTAKEFGMETVQFENANIEMIADYKLSTENGEPIKNQVPVSPNLLSIPVE</sequence>
<keyword evidence="3" id="KW-1185">Reference proteome</keyword>
<gene>
    <name evidence="2" type="ORF">ACFSCX_18915</name>
</gene>
<protein>
    <recommendedName>
        <fullName evidence="4">GerMN domain-containing protein</fullName>
    </recommendedName>
</protein>
<reference evidence="3" key="1">
    <citation type="journal article" date="2019" name="Int. J. Syst. Evol. Microbiol.">
        <title>The Global Catalogue of Microorganisms (GCM) 10K type strain sequencing project: providing services to taxonomists for standard genome sequencing and annotation.</title>
        <authorList>
            <consortium name="The Broad Institute Genomics Platform"/>
            <consortium name="The Broad Institute Genome Sequencing Center for Infectious Disease"/>
            <person name="Wu L."/>
            <person name="Ma J."/>
        </authorList>
    </citation>
    <scope>NUCLEOTIDE SEQUENCE [LARGE SCALE GENOMIC DNA]</scope>
    <source>
        <strain evidence="3">CCUG 49339</strain>
    </source>
</reference>
<dbReference type="Proteomes" id="UP001597214">
    <property type="component" value="Unassembled WGS sequence"/>
</dbReference>
<keyword evidence="1" id="KW-0812">Transmembrane</keyword>
<accession>A0ABW4LVZ7</accession>
<comment type="caution">
    <text evidence="2">The sequence shown here is derived from an EMBL/GenBank/DDBJ whole genome shotgun (WGS) entry which is preliminary data.</text>
</comment>
<keyword evidence="1" id="KW-1133">Transmembrane helix</keyword>
<keyword evidence="1" id="KW-0472">Membrane</keyword>
<evidence type="ECO:0000256" key="1">
    <source>
        <dbReference type="SAM" id="Phobius"/>
    </source>
</evidence>
<feature type="transmembrane region" description="Helical" evidence="1">
    <location>
        <begin position="51"/>
        <end position="73"/>
    </location>
</feature>
<evidence type="ECO:0000313" key="3">
    <source>
        <dbReference type="Proteomes" id="UP001597214"/>
    </source>
</evidence>